<dbReference type="Proteomes" id="UP001596392">
    <property type="component" value="Unassembled WGS sequence"/>
</dbReference>
<evidence type="ECO:0000313" key="4">
    <source>
        <dbReference type="Proteomes" id="UP001596392"/>
    </source>
</evidence>
<sequence>MRLLLDSALRAIGALLAIVLGTASAVLEAVFTPYRIAGWPAVWLVPTALVVSLFLSWFARAATGLAWGWWLAAVPWFLVMIFAVGGTQEGDQIAASWLGLLVLATGGIGFVGPAAYRAGKRTTAPPSRTTAPQLAAPQPGPSAP</sequence>
<dbReference type="RefSeq" id="WP_376805885.1">
    <property type="nucleotide sequence ID" value="NZ_JBHTAC010000006.1"/>
</dbReference>
<evidence type="ECO:0000313" key="3">
    <source>
        <dbReference type="EMBL" id="MFC7242512.1"/>
    </source>
</evidence>
<keyword evidence="2" id="KW-1133">Transmembrane helix</keyword>
<feature type="transmembrane region" description="Helical" evidence="2">
    <location>
        <begin position="97"/>
        <end position="116"/>
    </location>
</feature>
<reference evidence="4" key="1">
    <citation type="journal article" date="2019" name="Int. J. Syst. Evol. Microbiol.">
        <title>The Global Catalogue of Microorganisms (GCM) 10K type strain sequencing project: providing services to taxonomists for standard genome sequencing and annotation.</title>
        <authorList>
            <consortium name="The Broad Institute Genomics Platform"/>
            <consortium name="The Broad Institute Genome Sequencing Center for Infectious Disease"/>
            <person name="Wu L."/>
            <person name="Ma J."/>
        </authorList>
    </citation>
    <scope>NUCLEOTIDE SEQUENCE [LARGE SCALE GENOMIC DNA]</scope>
    <source>
        <strain evidence="4">CGMCC 1.9106</strain>
    </source>
</reference>
<organism evidence="3 4">
    <name type="scientific">Catellatospora aurea</name>
    <dbReference type="NCBI Taxonomy" id="1337874"/>
    <lineage>
        <taxon>Bacteria</taxon>
        <taxon>Bacillati</taxon>
        <taxon>Actinomycetota</taxon>
        <taxon>Actinomycetes</taxon>
        <taxon>Micromonosporales</taxon>
        <taxon>Micromonosporaceae</taxon>
        <taxon>Catellatospora</taxon>
    </lineage>
</organism>
<feature type="compositionally biased region" description="Low complexity" evidence="1">
    <location>
        <begin position="121"/>
        <end position="132"/>
    </location>
</feature>
<proteinExistence type="predicted"/>
<dbReference type="EMBL" id="JBHTAC010000006">
    <property type="protein sequence ID" value="MFC7242512.1"/>
    <property type="molecule type" value="Genomic_DNA"/>
</dbReference>
<evidence type="ECO:0000256" key="1">
    <source>
        <dbReference type="SAM" id="MobiDB-lite"/>
    </source>
</evidence>
<comment type="caution">
    <text evidence="3">The sequence shown here is derived from an EMBL/GenBank/DDBJ whole genome shotgun (WGS) entry which is preliminary data.</text>
</comment>
<accession>A0ABW2GUP7</accession>
<gene>
    <name evidence="3" type="ORF">ACFQO7_08465</name>
</gene>
<keyword evidence="2" id="KW-0472">Membrane</keyword>
<feature type="region of interest" description="Disordered" evidence="1">
    <location>
        <begin position="120"/>
        <end position="144"/>
    </location>
</feature>
<name>A0ABW2GUP7_9ACTN</name>
<keyword evidence="2" id="KW-0812">Transmembrane</keyword>
<feature type="transmembrane region" description="Helical" evidence="2">
    <location>
        <begin position="65"/>
        <end position="85"/>
    </location>
</feature>
<keyword evidence="4" id="KW-1185">Reference proteome</keyword>
<evidence type="ECO:0000256" key="2">
    <source>
        <dbReference type="SAM" id="Phobius"/>
    </source>
</evidence>
<feature type="transmembrane region" description="Helical" evidence="2">
    <location>
        <begin position="12"/>
        <end position="31"/>
    </location>
</feature>
<protein>
    <recommendedName>
        <fullName evidence="5">SPW repeat-containing protein</fullName>
    </recommendedName>
</protein>
<feature type="transmembrane region" description="Helical" evidence="2">
    <location>
        <begin position="37"/>
        <end position="58"/>
    </location>
</feature>
<evidence type="ECO:0008006" key="5">
    <source>
        <dbReference type="Google" id="ProtNLM"/>
    </source>
</evidence>